<dbReference type="GO" id="GO:0043495">
    <property type="term" value="F:protein-membrane adaptor activity"/>
    <property type="evidence" value="ECO:0007669"/>
    <property type="project" value="TreeGrafter"/>
</dbReference>
<dbReference type="WBParaSite" id="ECPE_0000444101-mRNA-1">
    <property type="protein sequence ID" value="ECPE_0000444101-mRNA-1"/>
    <property type="gene ID" value="ECPE_0000444101"/>
</dbReference>
<evidence type="ECO:0000313" key="4">
    <source>
        <dbReference type="EMBL" id="VDP72567.1"/>
    </source>
</evidence>
<evidence type="ECO:0000313" key="5">
    <source>
        <dbReference type="Proteomes" id="UP000272942"/>
    </source>
</evidence>
<dbReference type="GO" id="GO:0016324">
    <property type="term" value="C:apical plasma membrane"/>
    <property type="evidence" value="ECO:0007669"/>
    <property type="project" value="TreeGrafter"/>
</dbReference>
<reference evidence="6" key="1">
    <citation type="submission" date="2016-06" db="UniProtKB">
        <authorList>
            <consortium name="WormBaseParasite"/>
        </authorList>
    </citation>
    <scope>IDENTIFICATION</scope>
</reference>
<dbReference type="Gene3D" id="2.30.42.10">
    <property type="match status" value="2"/>
</dbReference>
<feature type="domain" description="PDZ" evidence="3">
    <location>
        <begin position="546"/>
        <end position="621"/>
    </location>
</feature>
<dbReference type="InterPro" id="IPR036034">
    <property type="entry name" value="PDZ_sf"/>
</dbReference>
<name>A0A183ABU4_9TREM</name>
<dbReference type="InterPro" id="IPR001478">
    <property type="entry name" value="PDZ"/>
</dbReference>
<protein>
    <submittedName>
        <fullName evidence="6">PDZ domain-containing protein</fullName>
    </submittedName>
</protein>
<feature type="region of interest" description="Disordered" evidence="2">
    <location>
        <begin position="736"/>
        <end position="758"/>
    </location>
</feature>
<dbReference type="EMBL" id="UZAN01041285">
    <property type="protein sequence ID" value="VDP72567.1"/>
    <property type="molecule type" value="Genomic_DNA"/>
</dbReference>
<gene>
    <name evidence="4" type="ORF">ECPE_LOCUS4429</name>
</gene>
<accession>A0A183ABU4</accession>
<feature type="region of interest" description="Disordered" evidence="2">
    <location>
        <begin position="137"/>
        <end position="209"/>
    </location>
</feature>
<dbReference type="SUPFAM" id="SSF50156">
    <property type="entry name" value="PDZ domain-like"/>
    <property type="match status" value="2"/>
</dbReference>
<dbReference type="AlphaFoldDB" id="A0A183ABU4"/>
<dbReference type="SMART" id="SM00228">
    <property type="entry name" value="PDZ"/>
    <property type="match status" value="2"/>
</dbReference>
<dbReference type="CDD" id="cd00136">
    <property type="entry name" value="PDZ_canonical"/>
    <property type="match status" value="1"/>
</dbReference>
<dbReference type="PROSITE" id="PS50106">
    <property type="entry name" value="PDZ"/>
    <property type="match status" value="2"/>
</dbReference>
<dbReference type="PANTHER" id="PTHR14191:SF3">
    <property type="entry name" value="NA(+)_H(+) EXCHANGE REGULATORY COFACTOR-LIKE PROTEIN NRFL-1"/>
    <property type="match status" value="1"/>
</dbReference>
<feature type="domain" description="PDZ" evidence="3">
    <location>
        <begin position="475"/>
        <end position="549"/>
    </location>
</feature>
<evidence type="ECO:0000259" key="3">
    <source>
        <dbReference type="PROSITE" id="PS50106"/>
    </source>
</evidence>
<evidence type="ECO:0000256" key="2">
    <source>
        <dbReference type="SAM" id="MobiDB-lite"/>
    </source>
</evidence>
<evidence type="ECO:0000256" key="1">
    <source>
        <dbReference type="ARBA" id="ARBA00022737"/>
    </source>
</evidence>
<reference evidence="4 5" key="2">
    <citation type="submission" date="2018-11" db="EMBL/GenBank/DDBJ databases">
        <authorList>
            <consortium name="Pathogen Informatics"/>
        </authorList>
    </citation>
    <scope>NUCLEOTIDE SEQUENCE [LARGE SCALE GENOMIC DNA]</scope>
    <source>
        <strain evidence="4 5">Egypt</strain>
    </source>
</reference>
<dbReference type="InterPro" id="IPR051067">
    <property type="entry name" value="NHER"/>
</dbReference>
<feature type="compositionally biased region" description="Basic residues" evidence="2">
    <location>
        <begin position="195"/>
        <end position="206"/>
    </location>
</feature>
<dbReference type="GO" id="GO:0072659">
    <property type="term" value="P:protein localization to plasma membrane"/>
    <property type="evidence" value="ECO:0007669"/>
    <property type="project" value="TreeGrafter"/>
</dbReference>
<dbReference type="OrthoDB" id="7734647at2759"/>
<proteinExistence type="predicted"/>
<keyword evidence="5" id="KW-1185">Reference proteome</keyword>
<feature type="compositionally biased region" description="Polar residues" evidence="2">
    <location>
        <begin position="176"/>
        <end position="185"/>
    </location>
</feature>
<sequence>MLQLSDVCMNYKLYLFFSLLSGHHELYSLNEMPYSVGTSYSFISNNLRCGTVDSVIIPMPQRDQMLTSKVIIPLKSARDGSHSQSTLIGTATDWEIKCNPRGPAERRLRTASTLNRLRSSLSSDAVRLEFMSTSAQNDSSLDQFSSRESSPSSSSSVPLSPASSANVPLLQKTRSKSVQRLISSRLTDRSDAKTNTKKQKRNKPVKTRGNLDYFTCGTVLKPVTSPTNSIGHTARRMWTALERKFSQSGSSTGGGHNQHARMLQSSSDNGLDQINEHQRSPETFELCVKKRDGRNTRLLEMLAKEGINVTDIDDYDHGDPCERLLSKSSGLVRHDQMYATRTLPHSKSLNFPREHCYPWQGLDKPNPLVEPCAKEKVNPCKKLTSGSSIAHCCKHCHQMHSVVEIEENAGSRRLKPISSAVPCRWRHSTSCPIRPDTIGHSGAPCHLQTLSSQCYIPKYALHVLSHRYPIPEIREVVLTRPEGMHRFGMRIESIGRGVYLTTVLKNSPAAAAGLKVGDELIQLNGFPVASLSTHTIMELVRSTPHNLHVAYRPRLSFGLFKQGLFVDVVLPYSAASQAGIKEGDELLRVNNQSVNGWSQDSVSQMLREIPPEQTLKLYVKQLLPLRELIQNARVEETVRCSNACQTHGTSAAAKSNWAHYQALTADSLPHHYDSLIPDLGRDNCHPDQDSHCHHLPDGQQRTVVGQTAVDAVENPGGYQGIQKLLIDPLAEVSHSTTSGVGGQVTNHHDLMDSNGTASHSPFRMINSLSDWTIGQNANEPSGDI</sequence>
<evidence type="ECO:0000313" key="6">
    <source>
        <dbReference type="WBParaSite" id="ECPE_0000444101-mRNA-1"/>
    </source>
</evidence>
<dbReference type="Proteomes" id="UP000272942">
    <property type="component" value="Unassembled WGS sequence"/>
</dbReference>
<keyword evidence="1" id="KW-0677">Repeat</keyword>
<dbReference type="Pfam" id="PF00595">
    <property type="entry name" value="PDZ"/>
    <property type="match status" value="2"/>
</dbReference>
<organism evidence="6">
    <name type="scientific">Echinostoma caproni</name>
    <dbReference type="NCBI Taxonomy" id="27848"/>
    <lineage>
        <taxon>Eukaryota</taxon>
        <taxon>Metazoa</taxon>
        <taxon>Spiralia</taxon>
        <taxon>Lophotrochozoa</taxon>
        <taxon>Platyhelminthes</taxon>
        <taxon>Trematoda</taxon>
        <taxon>Digenea</taxon>
        <taxon>Plagiorchiida</taxon>
        <taxon>Echinostomata</taxon>
        <taxon>Echinostomatoidea</taxon>
        <taxon>Echinostomatidae</taxon>
        <taxon>Echinostoma</taxon>
    </lineage>
</organism>
<feature type="compositionally biased region" description="Low complexity" evidence="2">
    <location>
        <begin position="146"/>
        <end position="164"/>
    </location>
</feature>
<dbReference type="PANTHER" id="PTHR14191">
    <property type="entry name" value="PDZ DOMAIN CONTAINING PROTEIN"/>
    <property type="match status" value="1"/>
</dbReference>